<dbReference type="Pfam" id="PF14310">
    <property type="entry name" value="Fn3-like"/>
    <property type="match status" value="1"/>
</dbReference>
<dbReference type="InterPro" id="IPR036881">
    <property type="entry name" value="Glyco_hydro_3_C_sf"/>
</dbReference>
<sequence length="711" mass="77725">MSDETGCQDSIFQSMTIGEIIARLTLEEKVAMMSGSGFYSIHAESKKWGAKPYPAGGANERLGIEGLKFSDGPRGVIVGHSTCFPCSMARGATFDRDLEWRVGEAMALEARAQGVNLLGQVCVNVLRHPGWGRAQETYGEDSFHLGEMGRALSQGSQHHNVISTVKHFALNSIENTRFNLDVHVDERTLREIYLPHFRKIIESGCLSVMSAYNKVNGTYCGQNHYLLTQILRNEWGFEGFVHSDWVLGVYSPHAAEAGLDVENPEPAWFGDNLLAEVRKGNIAEVAIDTAVRRILRTLKQVTKADDPRPSYPMSLVACSEHTGLARKVAEQSAVLLWNRDSLPLDERSVRRVGVFGKLATLENTGDRGSSRVNPPYVVTPLKGLTSFLGTDRVTLAGDEADPIAAGKAADAFDAAIVIVGYTAVEEGEYIPSHINLGQEDIPENLTSILDGARKRSNGQTMGGDRNDLRLPPAQVDLIRQVAAANPCTVVVVVAGSAVMVEDWMDAAPAAIQTFYAGMEGGNALASLLFGKVSPSGRLPFTVARDASHYPPFDTKAHDAEYGYWHGYALFDRDGRDPRFPFGHGLTYSQFEYSGLRAGRREDGALDVAVTVTNTGTRAAIETPQLYIGWPGKAAPRPKQSLRGFSRVPLAPGESAETVFTVEPRDLAWYDASQRTWRIESGLHTITVARSARDPRALSMQLPFEREFNLGL</sequence>
<dbReference type="SUPFAM" id="SSF51445">
    <property type="entry name" value="(Trans)glycosidases"/>
    <property type="match status" value="1"/>
</dbReference>
<dbReference type="InterPro" id="IPR050288">
    <property type="entry name" value="Cellulose_deg_GH3"/>
</dbReference>
<dbReference type="EMBL" id="QWFX01000012">
    <property type="protein sequence ID" value="RIJ29260.1"/>
    <property type="molecule type" value="Genomic_DNA"/>
</dbReference>
<accession>A0A399RCP2</accession>
<dbReference type="RefSeq" id="WP_119376293.1">
    <property type="nucleotide sequence ID" value="NZ_QWFX01000012.1"/>
</dbReference>
<keyword evidence="2 4" id="KW-0378">Hydrolase</keyword>
<evidence type="ECO:0000313" key="4">
    <source>
        <dbReference type="EMBL" id="RIJ29260.1"/>
    </source>
</evidence>
<dbReference type="Pfam" id="PF01915">
    <property type="entry name" value="Glyco_hydro_3_C"/>
    <property type="match status" value="1"/>
</dbReference>
<gene>
    <name evidence="4" type="ORF">D1223_09940</name>
</gene>
<dbReference type="PANTHER" id="PTHR42715:SF3">
    <property type="entry name" value="BETA-GLUCOSIDASE B-RELATED"/>
    <property type="match status" value="1"/>
</dbReference>
<dbReference type="PANTHER" id="PTHR42715">
    <property type="entry name" value="BETA-GLUCOSIDASE"/>
    <property type="match status" value="1"/>
</dbReference>
<dbReference type="SMART" id="SM01217">
    <property type="entry name" value="Fn3_like"/>
    <property type="match status" value="1"/>
</dbReference>
<feature type="domain" description="Fibronectin type III-like" evidence="3">
    <location>
        <begin position="621"/>
        <end position="691"/>
    </location>
</feature>
<evidence type="ECO:0000256" key="1">
    <source>
        <dbReference type="ARBA" id="ARBA00005336"/>
    </source>
</evidence>
<dbReference type="GO" id="GO:0008422">
    <property type="term" value="F:beta-glucosidase activity"/>
    <property type="evidence" value="ECO:0007669"/>
    <property type="project" value="TreeGrafter"/>
</dbReference>
<dbReference type="InterPro" id="IPR026891">
    <property type="entry name" value="Fn3-like"/>
</dbReference>
<name>A0A399RCP2_9PROT</name>
<proteinExistence type="inferred from homology"/>
<dbReference type="Gene3D" id="3.20.20.300">
    <property type="entry name" value="Glycoside hydrolase, family 3, N-terminal domain"/>
    <property type="match status" value="1"/>
</dbReference>
<dbReference type="InterPro" id="IPR002772">
    <property type="entry name" value="Glyco_hydro_3_C"/>
</dbReference>
<dbReference type="SUPFAM" id="SSF52279">
    <property type="entry name" value="Beta-D-glucan exohydrolase, C-terminal domain"/>
    <property type="match status" value="1"/>
</dbReference>
<dbReference type="Gene3D" id="2.60.40.10">
    <property type="entry name" value="Immunoglobulins"/>
    <property type="match status" value="1"/>
</dbReference>
<protein>
    <submittedName>
        <fullName evidence="4">Glycosyl hydrolase</fullName>
    </submittedName>
</protein>
<dbReference type="OrthoDB" id="9781691at2"/>
<dbReference type="InterPro" id="IPR036962">
    <property type="entry name" value="Glyco_hydro_3_N_sf"/>
</dbReference>
<evidence type="ECO:0000256" key="2">
    <source>
        <dbReference type="ARBA" id="ARBA00022801"/>
    </source>
</evidence>
<comment type="similarity">
    <text evidence="1">Belongs to the glycosyl hydrolase 3 family.</text>
</comment>
<evidence type="ECO:0000259" key="3">
    <source>
        <dbReference type="SMART" id="SM01217"/>
    </source>
</evidence>
<reference evidence="4 5" key="1">
    <citation type="submission" date="2018-08" db="EMBL/GenBank/DDBJ databases">
        <title>Henriciella mobilis sp. nov., isolated from seawater.</title>
        <authorList>
            <person name="Cheng H."/>
            <person name="Wu Y.-H."/>
            <person name="Xu X.-W."/>
            <person name="Guo L.-L."/>
        </authorList>
    </citation>
    <scope>NUCLEOTIDE SEQUENCE [LARGE SCALE GENOMIC DNA]</scope>
    <source>
        <strain evidence="4 5">JN25</strain>
    </source>
</reference>
<dbReference type="AlphaFoldDB" id="A0A399RCP2"/>
<evidence type="ECO:0000313" key="5">
    <source>
        <dbReference type="Proteomes" id="UP000266385"/>
    </source>
</evidence>
<dbReference type="Pfam" id="PF00933">
    <property type="entry name" value="Glyco_hydro_3"/>
    <property type="match status" value="1"/>
</dbReference>
<dbReference type="InterPro" id="IPR001764">
    <property type="entry name" value="Glyco_hydro_3_N"/>
</dbReference>
<keyword evidence="5" id="KW-1185">Reference proteome</keyword>
<dbReference type="Gene3D" id="3.40.50.1700">
    <property type="entry name" value="Glycoside hydrolase family 3 C-terminal domain"/>
    <property type="match status" value="1"/>
</dbReference>
<comment type="caution">
    <text evidence="4">The sequence shown here is derived from an EMBL/GenBank/DDBJ whole genome shotgun (WGS) entry which is preliminary data.</text>
</comment>
<dbReference type="InterPro" id="IPR013783">
    <property type="entry name" value="Ig-like_fold"/>
</dbReference>
<dbReference type="Proteomes" id="UP000266385">
    <property type="component" value="Unassembled WGS sequence"/>
</dbReference>
<dbReference type="InterPro" id="IPR017853">
    <property type="entry name" value="GH"/>
</dbReference>
<dbReference type="GO" id="GO:0009251">
    <property type="term" value="P:glucan catabolic process"/>
    <property type="evidence" value="ECO:0007669"/>
    <property type="project" value="TreeGrafter"/>
</dbReference>
<dbReference type="PRINTS" id="PR00133">
    <property type="entry name" value="GLHYDRLASE3"/>
</dbReference>
<organism evidence="4 5">
    <name type="scientific">Henriciella mobilis</name>
    <dbReference type="NCBI Taxonomy" id="2305467"/>
    <lineage>
        <taxon>Bacteria</taxon>
        <taxon>Pseudomonadati</taxon>
        <taxon>Pseudomonadota</taxon>
        <taxon>Alphaproteobacteria</taxon>
        <taxon>Hyphomonadales</taxon>
        <taxon>Hyphomonadaceae</taxon>
        <taxon>Henriciella</taxon>
    </lineage>
</organism>